<evidence type="ECO:0000313" key="8">
    <source>
        <dbReference type="Proteomes" id="UP000179769"/>
    </source>
</evidence>
<evidence type="ECO:0000256" key="1">
    <source>
        <dbReference type="ARBA" id="ARBA00004651"/>
    </source>
</evidence>
<dbReference type="PANTHER" id="PTHR30250:SF26">
    <property type="entry name" value="PSMA PROTEIN"/>
    <property type="match status" value="1"/>
</dbReference>
<feature type="transmembrane region" description="Helical" evidence="6">
    <location>
        <begin position="285"/>
        <end position="303"/>
    </location>
</feature>
<evidence type="ECO:0000256" key="4">
    <source>
        <dbReference type="ARBA" id="ARBA00022989"/>
    </source>
</evidence>
<proteinExistence type="predicted"/>
<dbReference type="CDD" id="cd13126">
    <property type="entry name" value="MATE_like_11"/>
    <property type="match status" value="1"/>
</dbReference>
<organism evidence="7 8">
    <name type="scientific">Parafrankia soli</name>
    <dbReference type="NCBI Taxonomy" id="2599596"/>
    <lineage>
        <taxon>Bacteria</taxon>
        <taxon>Bacillati</taxon>
        <taxon>Actinomycetota</taxon>
        <taxon>Actinomycetes</taxon>
        <taxon>Frankiales</taxon>
        <taxon>Frankiaceae</taxon>
        <taxon>Parafrankia</taxon>
    </lineage>
</organism>
<sequence length="309" mass="32701">MLLAAGTASSGALGSNLVAMGIVMPALLVQDSWRYTFFAEGRPAAALANDLVWATTMVAAFAALPARFGSDAACLVLAWGAAAVVAALLGIAQTRAWPDPRRAIRWFTAHRETTGFMTAEYITVQGAQQTSTLIIGMFGSPSLVGALRGIQTLLAPTTNLAVALTSFAIPEFTRRPDMPLRTRSRLAYALSAVVVASSTIWALVFLVLPDGFGRALLGDTWLQTRGLLGLAIVQQAGPALAVGPAAVLYALGRTRLTFRINLRFAPLLLACPLIGLHLGGAKGVLVGYIIAFWSTIPTWIIQLRCQTQP</sequence>
<reference evidence="8" key="1">
    <citation type="submission" date="2016-07" db="EMBL/GenBank/DDBJ databases">
        <title>Frankia sp. NRRL B-16219 Genome sequencing.</title>
        <authorList>
            <person name="Ghodhbane-Gtari F."/>
            <person name="Swanson E."/>
            <person name="Gueddou A."/>
            <person name="Louati M."/>
            <person name="Nouioui I."/>
            <person name="Hezbri K."/>
            <person name="Abebe-Akele F."/>
            <person name="Simpson S."/>
            <person name="Morris K."/>
            <person name="Thomas K."/>
            <person name="Gtari M."/>
            <person name="Tisa L.S."/>
        </authorList>
    </citation>
    <scope>NUCLEOTIDE SEQUENCE [LARGE SCALE GENOMIC DNA]</scope>
    <source>
        <strain evidence="8">NRRL B-16219</strain>
    </source>
</reference>
<keyword evidence="3 6" id="KW-0812">Transmembrane</keyword>
<feature type="transmembrane region" description="Helical" evidence="6">
    <location>
        <begin position="45"/>
        <end position="65"/>
    </location>
</feature>
<evidence type="ECO:0000256" key="3">
    <source>
        <dbReference type="ARBA" id="ARBA00022692"/>
    </source>
</evidence>
<feature type="transmembrane region" description="Helical" evidence="6">
    <location>
        <begin position="153"/>
        <end position="173"/>
    </location>
</feature>
<dbReference type="GO" id="GO:0005886">
    <property type="term" value="C:plasma membrane"/>
    <property type="evidence" value="ECO:0007669"/>
    <property type="project" value="UniProtKB-SubCell"/>
</dbReference>
<evidence type="ECO:0000256" key="5">
    <source>
        <dbReference type="ARBA" id="ARBA00023136"/>
    </source>
</evidence>
<evidence type="ECO:0000313" key="7">
    <source>
        <dbReference type="EMBL" id="OHV42966.1"/>
    </source>
</evidence>
<dbReference type="InterPro" id="IPR050833">
    <property type="entry name" value="Poly_Biosynth_Transport"/>
</dbReference>
<dbReference type="PANTHER" id="PTHR30250">
    <property type="entry name" value="PST FAMILY PREDICTED COLANIC ACID TRANSPORTER"/>
    <property type="match status" value="1"/>
</dbReference>
<keyword evidence="2" id="KW-1003">Cell membrane</keyword>
<evidence type="ECO:0008006" key="9">
    <source>
        <dbReference type="Google" id="ProtNLM"/>
    </source>
</evidence>
<keyword evidence="8" id="KW-1185">Reference proteome</keyword>
<feature type="transmembrane region" description="Helical" evidence="6">
    <location>
        <begin position="185"/>
        <end position="208"/>
    </location>
</feature>
<feature type="transmembrane region" description="Helical" evidence="6">
    <location>
        <begin position="260"/>
        <end position="279"/>
    </location>
</feature>
<evidence type="ECO:0000256" key="2">
    <source>
        <dbReference type="ARBA" id="ARBA00022475"/>
    </source>
</evidence>
<dbReference type="Proteomes" id="UP000179769">
    <property type="component" value="Unassembled WGS sequence"/>
</dbReference>
<keyword evidence="4 6" id="KW-1133">Transmembrane helix</keyword>
<accession>A0A1S1RAF6</accession>
<dbReference type="EMBL" id="MAXA01000037">
    <property type="protein sequence ID" value="OHV42966.1"/>
    <property type="molecule type" value="Genomic_DNA"/>
</dbReference>
<evidence type="ECO:0000256" key="6">
    <source>
        <dbReference type="SAM" id="Phobius"/>
    </source>
</evidence>
<gene>
    <name evidence="7" type="ORF">BBK14_31540</name>
</gene>
<name>A0A1S1RAF6_9ACTN</name>
<comment type="caution">
    <text evidence="7">The sequence shown here is derived from an EMBL/GenBank/DDBJ whole genome shotgun (WGS) entry which is preliminary data.</text>
</comment>
<dbReference type="AlphaFoldDB" id="A0A1S1RAF6"/>
<feature type="transmembrane region" description="Helical" evidence="6">
    <location>
        <begin position="72"/>
        <end position="92"/>
    </location>
</feature>
<keyword evidence="5 6" id="KW-0472">Membrane</keyword>
<protein>
    <recommendedName>
        <fullName evidence="9">Polysaccharide biosynthesis protein C-terminal domain-containing protein</fullName>
    </recommendedName>
</protein>
<feature type="transmembrane region" description="Helical" evidence="6">
    <location>
        <begin position="228"/>
        <end position="251"/>
    </location>
</feature>
<comment type="subcellular location">
    <subcellularLocation>
        <location evidence="1">Cell membrane</location>
        <topology evidence="1">Multi-pass membrane protein</topology>
    </subcellularLocation>
</comment>